<keyword evidence="2" id="KW-1185">Reference proteome</keyword>
<organism evidence="1 2">
    <name type="scientific">Clostridium omnivorum</name>
    <dbReference type="NCBI Taxonomy" id="1604902"/>
    <lineage>
        <taxon>Bacteria</taxon>
        <taxon>Bacillati</taxon>
        <taxon>Bacillota</taxon>
        <taxon>Clostridia</taxon>
        <taxon>Eubacteriales</taxon>
        <taxon>Clostridiaceae</taxon>
        <taxon>Clostridium</taxon>
    </lineage>
</organism>
<accession>A0ABQ5N970</accession>
<reference evidence="1 2" key="1">
    <citation type="journal article" date="2024" name="Int. J. Syst. Evol. Microbiol.">
        <title>Clostridium omnivorum sp. nov., isolated from anoxic soil under the treatment of reductive soil disinfestation.</title>
        <authorList>
            <person name="Ueki A."/>
            <person name="Tonouchi A."/>
            <person name="Kaku N."/>
            <person name="Honma S."/>
            <person name="Ueki K."/>
        </authorList>
    </citation>
    <scope>NUCLEOTIDE SEQUENCE [LARGE SCALE GENOMIC DNA]</scope>
    <source>
        <strain evidence="1 2">E14</strain>
    </source>
</reference>
<dbReference type="EMBL" id="BRXR01000001">
    <property type="protein sequence ID" value="GLC31644.1"/>
    <property type="molecule type" value="Genomic_DNA"/>
</dbReference>
<evidence type="ECO:0008006" key="3">
    <source>
        <dbReference type="Google" id="ProtNLM"/>
    </source>
</evidence>
<proteinExistence type="predicted"/>
<comment type="caution">
    <text evidence="1">The sequence shown here is derived from an EMBL/GenBank/DDBJ whole genome shotgun (WGS) entry which is preliminary data.</text>
</comment>
<protein>
    <recommendedName>
        <fullName evidence="3">Bacteriocin</fullName>
    </recommendedName>
</protein>
<dbReference type="Proteomes" id="UP001208567">
    <property type="component" value="Unassembled WGS sequence"/>
</dbReference>
<name>A0ABQ5N970_9CLOT</name>
<dbReference type="RefSeq" id="WP_264850975.1">
    <property type="nucleotide sequence ID" value="NZ_BRXR01000001.1"/>
</dbReference>
<evidence type="ECO:0000313" key="2">
    <source>
        <dbReference type="Proteomes" id="UP001208567"/>
    </source>
</evidence>
<gene>
    <name evidence="1" type="ORF">bsdE14_30540</name>
</gene>
<sequence length="53" mass="6067">MKKLNKNVNLRKENLEAYNAYSCTCSCSSYCTGGYPSSYYNFKALQADVTMEY</sequence>
<evidence type="ECO:0000313" key="1">
    <source>
        <dbReference type="EMBL" id="GLC31644.1"/>
    </source>
</evidence>